<gene>
    <name evidence="15" type="primary">LOC117557643</name>
</gene>
<dbReference type="InterPro" id="IPR036397">
    <property type="entry name" value="RNaseH_sf"/>
</dbReference>
<dbReference type="Gene3D" id="3.30.70.270">
    <property type="match status" value="2"/>
</dbReference>
<keyword evidence="8" id="KW-0229">DNA integration</keyword>
<dbReference type="PROSITE" id="PS50879">
    <property type="entry name" value="RNASE_H_1"/>
    <property type="match status" value="1"/>
</dbReference>
<dbReference type="PROSITE" id="PS00141">
    <property type="entry name" value="ASP_PROTEASE"/>
    <property type="match status" value="1"/>
</dbReference>
<sequence>MMPVEVNGTTVDILVDSGATLSAVRTKEKVCKATNSFVTTVGVSGVPIAEPISERTNISVDGSRVQHSFIISEGSPINLMGRDLLCKLQATIHCTPDGLYLTIPDSRVYQAVQFIQSSLNNLYCWTFPDFQMLSIFSTEGIQNIASISPACASMMSSMRPVLHCHCTAAFNPSSEYALSVRSYCNSSDRLECEQFLFIGPQGCALPIRLTPLQQGFHVVETAPHVTLAVTTGSSPEEVGAMAAHCQARLEVATASLPRTHTPNLINLGEEHYMLRLPKPICLPQSTFSHFQPPLPTEYGPPSDFSEVPATLWAKHKNHVGFVKSAPPHRVTLKANARLPAIRQYNLPQKAILGITGVIESLLAQGLLVYTSSPCNTPILPIPKHNRPDEWRFVQDLQAINAIVIPTAPIVPDTNSILASLPPDSTYYTVIDLCSAFFSIPLHPESQYLFAFTFKGKQITYTRLPQGFVESPTVYAAAVKRDLDTLVLTGGSTLLQYADDLLIASPNKDACRIDSILLMKRLSECGHRASLAKLQYCQTEVTYLGHILRDGHRLLSPARVCLLNKVPPPHTKKEMLSFLGMANYCRHWIYEYAAMDSVLRAATLQAAPNIVQWSEDMHTAFQDLKQALTSAPALGLPDYHQPFHLHVHERGGFATGILVQKHGSNFRPVAYYSSRLSPVVLGMPSCLRAVAAVAIVIKQSSPIVLASDCVVHVPHAVLHILNTSATQHMTAARRSGYEAVILSSPHITLRRSPPLNPATLVPIPDFDLTHDCITTIDLSSSPRTDMLQTPIPNSDMILYTDGSACRPSDTLRFAGYAVVNDREVLESRALPNGTSAQAAELYALLRACILAKDKVATIFTDSRYAFGVCHDFGVLWKMRGFLTSAGKPIQHHALVAQLLDAILLPAQLAVVKCAAHTNSDDPISRGNALADTAAKQAAISSSSMVLQCPSTQPAEPICLPSFNDVADIQARADAREKDLWLRRSCTLDAESRSTPLVAPPRWPNGLPPLVPPCFGTCCSWLYTCRKRRDEWDYTITMVCPRHHTSDTGPSR</sequence>
<keyword evidence="9" id="KW-0695">RNA-directed DNA polymerase</keyword>
<dbReference type="InterPro" id="IPR001969">
    <property type="entry name" value="Aspartic_peptidase_AS"/>
</dbReference>
<dbReference type="GO" id="GO:0003964">
    <property type="term" value="F:RNA-directed DNA polymerase activity"/>
    <property type="evidence" value="ECO:0007669"/>
    <property type="project" value="UniProtKB-KW"/>
</dbReference>
<keyword evidence="5" id="KW-0378">Hydrolase</keyword>
<dbReference type="InterPro" id="IPR002156">
    <property type="entry name" value="RNaseH_domain"/>
</dbReference>
<protein>
    <recommendedName>
        <fullName evidence="2">ribonuclease H</fullName>
        <ecNumber evidence="2">3.1.26.4</ecNumber>
    </recommendedName>
</protein>
<dbReference type="InterPro" id="IPR021109">
    <property type="entry name" value="Peptidase_aspartic_dom_sf"/>
</dbReference>
<keyword evidence="4" id="KW-0548">Nucleotidyltransferase</keyword>
<dbReference type="InterPro" id="IPR051320">
    <property type="entry name" value="Viral_Replic_Matur_Polypro"/>
</dbReference>
<evidence type="ECO:0000313" key="15">
    <source>
        <dbReference type="RefSeq" id="XP_034089450.1"/>
    </source>
</evidence>
<dbReference type="PROSITE" id="PS50175">
    <property type="entry name" value="ASP_PROT_RETROV"/>
    <property type="match status" value="1"/>
</dbReference>
<evidence type="ECO:0000256" key="8">
    <source>
        <dbReference type="ARBA" id="ARBA00022908"/>
    </source>
</evidence>
<feature type="domain" description="Peptidase A2" evidence="11">
    <location>
        <begin position="11"/>
        <end position="84"/>
    </location>
</feature>
<keyword evidence="7" id="KW-0694">RNA-binding</keyword>
<dbReference type="SUPFAM" id="SSF53098">
    <property type="entry name" value="Ribonuclease H-like"/>
    <property type="match status" value="1"/>
</dbReference>
<evidence type="ECO:0000256" key="1">
    <source>
        <dbReference type="ARBA" id="ARBA00010879"/>
    </source>
</evidence>
<evidence type="ECO:0000256" key="7">
    <source>
        <dbReference type="ARBA" id="ARBA00022884"/>
    </source>
</evidence>
<dbReference type="GO" id="GO:0015074">
    <property type="term" value="P:DNA integration"/>
    <property type="evidence" value="ECO:0007669"/>
    <property type="project" value="UniProtKB-KW"/>
</dbReference>
<dbReference type="PANTHER" id="PTHR33064">
    <property type="entry name" value="POL PROTEIN"/>
    <property type="match status" value="1"/>
</dbReference>
<dbReference type="InterPro" id="IPR000477">
    <property type="entry name" value="RT_dom"/>
</dbReference>
<dbReference type="Gene3D" id="3.10.20.370">
    <property type="match status" value="1"/>
</dbReference>
<organism evidence="14 15">
    <name type="scientific">Gymnodraco acuticeps</name>
    <name type="common">Antarctic dragonfish</name>
    <dbReference type="NCBI Taxonomy" id="8218"/>
    <lineage>
        <taxon>Eukaryota</taxon>
        <taxon>Metazoa</taxon>
        <taxon>Chordata</taxon>
        <taxon>Craniata</taxon>
        <taxon>Vertebrata</taxon>
        <taxon>Euteleostomi</taxon>
        <taxon>Actinopterygii</taxon>
        <taxon>Neopterygii</taxon>
        <taxon>Teleostei</taxon>
        <taxon>Neoteleostei</taxon>
        <taxon>Acanthomorphata</taxon>
        <taxon>Eupercaria</taxon>
        <taxon>Perciformes</taxon>
        <taxon>Notothenioidei</taxon>
        <taxon>Bathydraconidae</taxon>
        <taxon>Gymnodraco</taxon>
    </lineage>
</organism>
<reference evidence="15" key="1">
    <citation type="submission" date="2025-08" db="UniProtKB">
        <authorList>
            <consortium name="RefSeq"/>
        </authorList>
    </citation>
    <scope>IDENTIFICATION</scope>
</reference>
<evidence type="ECO:0000256" key="3">
    <source>
        <dbReference type="ARBA" id="ARBA00022679"/>
    </source>
</evidence>
<dbReference type="PANTHER" id="PTHR33064:SF37">
    <property type="entry name" value="RIBONUCLEASE H"/>
    <property type="match status" value="1"/>
</dbReference>
<dbReference type="GO" id="GO:0006310">
    <property type="term" value="P:DNA recombination"/>
    <property type="evidence" value="ECO:0007669"/>
    <property type="project" value="UniProtKB-KW"/>
</dbReference>
<evidence type="ECO:0000256" key="10">
    <source>
        <dbReference type="ARBA" id="ARBA00023172"/>
    </source>
</evidence>
<dbReference type="InterPro" id="IPR041577">
    <property type="entry name" value="RT_RNaseH_2"/>
</dbReference>
<dbReference type="InterPro" id="IPR001995">
    <property type="entry name" value="Peptidase_A2_cat"/>
</dbReference>
<keyword evidence="3" id="KW-0808">Transferase</keyword>
<keyword evidence="14" id="KW-1185">Reference proteome</keyword>
<evidence type="ECO:0000256" key="9">
    <source>
        <dbReference type="ARBA" id="ARBA00022918"/>
    </source>
</evidence>
<dbReference type="EC" id="3.1.26.4" evidence="2"/>
<evidence type="ECO:0000259" key="13">
    <source>
        <dbReference type="PROSITE" id="PS50879"/>
    </source>
</evidence>
<dbReference type="GO" id="GO:0004190">
    <property type="term" value="F:aspartic-type endopeptidase activity"/>
    <property type="evidence" value="ECO:0007669"/>
    <property type="project" value="InterPro"/>
</dbReference>
<dbReference type="InterPro" id="IPR043128">
    <property type="entry name" value="Rev_trsase/Diguanyl_cyclase"/>
</dbReference>
<evidence type="ECO:0000256" key="5">
    <source>
        <dbReference type="ARBA" id="ARBA00022801"/>
    </source>
</evidence>
<keyword evidence="6" id="KW-0460">Magnesium</keyword>
<evidence type="ECO:0000256" key="4">
    <source>
        <dbReference type="ARBA" id="ARBA00022695"/>
    </source>
</evidence>
<dbReference type="SUPFAM" id="SSF56672">
    <property type="entry name" value="DNA/RNA polymerases"/>
    <property type="match status" value="1"/>
</dbReference>
<dbReference type="SUPFAM" id="SSF50630">
    <property type="entry name" value="Acid proteases"/>
    <property type="match status" value="1"/>
</dbReference>
<dbReference type="GO" id="GO:0004523">
    <property type="term" value="F:RNA-DNA hybrid ribonuclease activity"/>
    <property type="evidence" value="ECO:0007669"/>
    <property type="project" value="UniProtKB-EC"/>
</dbReference>
<evidence type="ECO:0000259" key="11">
    <source>
        <dbReference type="PROSITE" id="PS50175"/>
    </source>
</evidence>
<dbReference type="Gene3D" id="2.40.70.10">
    <property type="entry name" value="Acid Proteases"/>
    <property type="match status" value="1"/>
</dbReference>
<evidence type="ECO:0000256" key="2">
    <source>
        <dbReference type="ARBA" id="ARBA00012180"/>
    </source>
</evidence>
<dbReference type="InterPro" id="IPR043502">
    <property type="entry name" value="DNA/RNA_pol_sf"/>
</dbReference>
<dbReference type="InterPro" id="IPR012337">
    <property type="entry name" value="RNaseH-like_sf"/>
</dbReference>
<dbReference type="Proteomes" id="UP000515161">
    <property type="component" value="Unplaced"/>
</dbReference>
<dbReference type="GO" id="GO:0006508">
    <property type="term" value="P:proteolysis"/>
    <property type="evidence" value="ECO:0007669"/>
    <property type="project" value="InterPro"/>
</dbReference>
<evidence type="ECO:0000313" key="14">
    <source>
        <dbReference type="Proteomes" id="UP000515161"/>
    </source>
</evidence>
<dbReference type="Gene3D" id="3.10.10.10">
    <property type="entry name" value="HIV Type 1 Reverse Transcriptase, subunit A, domain 1"/>
    <property type="match status" value="1"/>
</dbReference>
<name>A0A6P8VQW3_GYMAC</name>
<feature type="domain" description="Reverse transcriptase" evidence="12">
    <location>
        <begin position="362"/>
        <end position="547"/>
    </location>
</feature>
<comment type="similarity">
    <text evidence="1">Belongs to the beta type-B retroviral polymerase family. HERV class-II K(HML-2) pol subfamily.</text>
</comment>
<dbReference type="InParanoid" id="A0A6P8VQW3"/>
<keyword evidence="10" id="KW-0233">DNA recombination</keyword>
<dbReference type="InterPro" id="IPR018061">
    <property type="entry name" value="Retropepsins"/>
</dbReference>
<dbReference type="GO" id="GO:0003723">
    <property type="term" value="F:RNA binding"/>
    <property type="evidence" value="ECO:0007669"/>
    <property type="project" value="UniProtKB-KW"/>
</dbReference>
<dbReference type="Gene3D" id="3.30.420.10">
    <property type="entry name" value="Ribonuclease H-like superfamily/Ribonuclease H"/>
    <property type="match status" value="1"/>
</dbReference>
<dbReference type="CDD" id="cd09273">
    <property type="entry name" value="RNase_HI_RT_Bel"/>
    <property type="match status" value="1"/>
</dbReference>
<dbReference type="AlphaFoldDB" id="A0A6P8VQW3"/>
<dbReference type="RefSeq" id="XP_034089450.1">
    <property type="nucleotide sequence ID" value="XM_034233559.1"/>
</dbReference>
<dbReference type="GeneID" id="117557643"/>
<dbReference type="PROSITE" id="PS50878">
    <property type="entry name" value="RT_POL"/>
    <property type="match status" value="1"/>
</dbReference>
<feature type="domain" description="RNase H type-1" evidence="13">
    <location>
        <begin position="791"/>
        <end position="938"/>
    </location>
</feature>
<dbReference type="Pfam" id="PF00077">
    <property type="entry name" value="RVP"/>
    <property type="match status" value="1"/>
</dbReference>
<evidence type="ECO:0000259" key="12">
    <source>
        <dbReference type="PROSITE" id="PS50878"/>
    </source>
</evidence>
<dbReference type="OrthoDB" id="8947436at2759"/>
<dbReference type="KEGG" id="gacu:117557643"/>
<dbReference type="Pfam" id="PF17919">
    <property type="entry name" value="RT_RNaseH_2"/>
    <property type="match status" value="1"/>
</dbReference>
<accession>A0A6P8VQW3</accession>
<proteinExistence type="inferred from homology"/>
<dbReference type="Pfam" id="PF00078">
    <property type="entry name" value="RVT_1"/>
    <property type="match status" value="1"/>
</dbReference>
<evidence type="ECO:0000256" key="6">
    <source>
        <dbReference type="ARBA" id="ARBA00022842"/>
    </source>
</evidence>
<dbReference type="Pfam" id="PF00075">
    <property type="entry name" value="RNase_H"/>
    <property type="match status" value="1"/>
</dbReference>